<dbReference type="SUPFAM" id="SSF53328">
    <property type="entry name" value="Formyltransferase"/>
    <property type="match status" value="1"/>
</dbReference>
<dbReference type="Gene3D" id="3.40.50.12230">
    <property type="match status" value="1"/>
</dbReference>
<dbReference type="STRING" id="966.BTA35_0203570"/>
<keyword evidence="3" id="KW-1185">Reference proteome</keyword>
<name>A0A1T1HFF1_OCELI</name>
<dbReference type="Pfam" id="PF00551">
    <property type="entry name" value="Formyl_trans_N"/>
    <property type="match status" value="1"/>
</dbReference>
<dbReference type="AlphaFoldDB" id="A0A1T1HFF1"/>
<dbReference type="Proteomes" id="UP000190064">
    <property type="component" value="Unassembled WGS sequence"/>
</dbReference>
<evidence type="ECO:0000313" key="3">
    <source>
        <dbReference type="Proteomes" id="UP000190064"/>
    </source>
</evidence>
<proteinExistence type="predicted"/>
<dbReference type="InterPro" id="IPR002376">
    <property type="entry name" value="Formyl_transf_N"/>
</dbReference>
<dbReference type="EMBL" id="MTSD02000001">
    <property type="protein sequence ID" value="OOV88584.1"/>
    <property type="molecule type" value="Genomic_DNA"/>
</dbReference>
<dbReference type="GO" id="GO:0005829">
    <property type="term" value="C:cytosol"/>
    <property type="evidence" value="ECO:0007669"/>
    <property type="project" value="TreeGrafter"/>
</dbReference>
<dbReference type="InterPro" id="IPR036477">
    <property type="entry name" value="Formyl_transf_N_sf"/>
</dbReference>
<dbReference type="PANTHER" id="PTHR11138:SF5">
    <property type="entry name" value="METHIONYL-TRNA FORMYLTRANSFERASE, MITOCHONDRIAL"/>
    <property type="match status" value="1"/>
</dbReference>
<evidence type="ECO:0000259" key="1">
    <source>
        <dbReference type="Pfam" id="PF00551"/>
    </source>
</evidence>
<dbReference type="GO" id="GO:0004479">
    <property type="term" value="F:methionyl-tRNA formyltransferase activity"/>
    <property type="evidence" value="ECO:0007669"/>
    <property type="project" value="TreeGrafter"/>
</dbReference>
<dbReference type="PANTHER" id="PTHR11138">
    <property type="entry name" value="METHIONYL-TRNA FORMYLTRANSFERASE"/>
    <property type="match status" value="1"/>
</dbReference>
<evidence type="ECO:0000313" key="2">
    <source>
        <dbReference type="EMBL" id="OOV88584.1"/>
    </source>
</evidence>
<reference evidence="2" key="1">
    <citation type="submission" date="2017-02" db="EMBL/GenBank/DDBJ databases">
        <title>Draft Genome Sequence of the Salt Water Bacterium Oceanospirillum linum ATCC 11336.</title>
        <authorList>
            <person name="Trachtenberg A.M."/>
            <person name="Carney J.G."/>
            <person name="Linnane J.D."/>
            <person name="Rheaume B.A."/>
            <person name="Pitts N.L."/>
            <person name="Mykles D.L."/>
            <person name="Maclea K.S."/>
        </authorList>
    </citation>
    <scope>NUCLEOTIDE SEQUENCE [LARGE SCALE GENOMIC DNA]</scope>
    <source>
        <strain evidence="2">ATCC 11336</strain>
    </source>
</reference>
<comment type="caution">
    <text evidence="2">The sequence shown here is derived from an EMBL/GenBank/DDBJ whole genome shotgun (WGS) entry which is preliminary data.</text>
</comment>
<accession>A0A1T1HFF1</accession>
<feature type="domain" description="Formyl transferase N-terminal" evidence="1">
    <location>
        <begin position="41"/>
        <end position="132"/>
    </location>
</feature>
<gene>
    <name evidence="2" type="ORF">BTA35_0203570</name>
</gene>
<protein>
    <submittedName>
        <fullName evidence="2">Methionyl-tRNA formyltransferase</fullName>
    </submittedName>
</protein>
<organism evidence="2 3">
    <name type="scientific">Oceanospirillum linum</name>
    <dbReference type="NCBI Taxonomy" id="966"/>
    <lineage>
        <taxon>Bacteria</taxon>
        <taxon>Pseudomonadati</taxon>
        <taxon>Pseudomonadota</taxon>
        <taxon>Gammaproteobacteria</taxon>
        <taxon>Oceanospirillales</taxon>
        <taxon>Oceanospirillaceae</taxon>
        <taxon>Oceanospirillum</taxon>
    </lineage>
</organism>
<sequence length="215" mass="24974">MKIAILTSPGQWFEHYAQVLSEKLNNAPVYLDHKEIGSPFDVVFILSYHKIIDSNYLEKHKHNIVIHESDLPKGKGWAPLFWQVLEGNKEIVFTMFEAADGVDKGDVYMKKTLQLTGSELNKELRKKQAELTLQMCQEFINEYDTFKQPTPQTGSESFYPKRTAQDSKLDVNKTIKEQFNLLRIVDNNSYPAFFELDDCRYRLTIELDNNKEEGS</sequence>
<dbReference type="RefSeq" id="WP_077243022.1">
    <property type="nucleotide sequence ID" value="NZ_FXTS01000001.1"/>
</dbReference>